<dbReference type="Proteomes" id="UP000601099">
    <property type="component" value="Unassembled WGS sequence"/>
</dbReference>
<keyword evidence="2" id="KW-1185">Reference proteome</keyword>
<name>A0ABS0L8H9_9BACT</name>
<reference evidence="1 2" key="1">
    <citation type="submission" date="2020-11" db="EMBL/GenBank/DDBJ databases">
        <title>Hymenobacter sp.</title>
        <authorList>
            <person name="Kim M.K."/>
        </authorList>
    </citation>
    <scope>NUCLEOTIDE SEQUENCE [LARGE SCALE GENOMIC DNA]</scope>
    <source>
        <strain evidence="1 2">BT594</strain>
    </source>
</reference>
<dbReference type="PROSITE" id="PS51257">
    <property type="entry name" value="PROKAR_LIPOPROTEIN"/>
    <property type="match status" value="1"/>
</dbReference>
<protein>
    <recommendedName>
        <fullName evidence="3">Lipoprotein</fullName>
    </recommendedName>
</protein>
<dbReference type="RefSeq" id="WP_196956722.1">
    <property type="nucleotide sequence ID" value="NZ_JADWYK010000015.1"/>
</dbReference>
<sequence>MKKFLLLACMGVAGLASCRTQCPAYTSVKPAAHQASPIMASAADAAPRQ</sequence>
<organism evidence="1 2">
    <name type="scientific">Hymenobacter guriensis</name>
    <dbReference type="NCBI Taxonomy" id="2793065"/>
    <lineage>
        <taxon>Bacteria</taxon>
        <taxon>Pseudomonadati</taxon>
        <taxon>Bacteroidota</taxon>
        <taxon>Cytophagia</taxon>
        <taxon>Cytophagales</taxon>
        <taxon>Hymenobacteraceae</taxon>
        <taxon>Hymenobacter</taxon>
    </lineage>
</organism>
<proteinExistence type="predicted"/>
<accession>A0ABS0L8H9</accession>
<evidence type="ECO:0000313" key="2">
    <source>
        <dbReference type="Proteomes" id="UP000601099"/>
    </source>
</evidence>
<gene>
    <name evidence="1" type="ORF">I5L79_19320</name>
</gene>
<dbReference type="EMBL" id="JADWYK010000015">
    <property type="protein sequence ID" value="MBG8555704.1"/>
    <property type="molecule type" value="Genomic_DNA"/>
</dbReference>
<evidence type="ECO:0000313" key="1">
    <source>
        <dbReference type="EMBL" id="MBG8555704.1"/>
    </source>
</evidence>
<comment type="caution">
    <text evidence="1">The sequence shown here is derived from an EMBL/GenBank/DDBJ whole genome shotgun (WGS) entry which is preliminary data.</text>
</comment>
<evidence type="ECO:0008006" key="3">
    <source>
        <dbReference type="Google" id="ProtNLM"/>
    </source>
</evidence>